<proteinExistence type="predicted"/>
<dbReference type="InterPro" id="IPR018465">
    <property type="entry name" value="Scm3/HJURP"/>
</dbReference>
<name>A0A2V1DME8_9PLEO</name>
<keyword evidence="3" id="KW-1185">Reference proteome</keyword>
<feature type="region of interest" description="Disordered" evidence="1">
    <location>
        <begin position="103"/>
        <end position="181"/>
    </location>
</feature>
<accession>A0A2V1DME8</accession>
<feature type="compositionally biased region" description="Polar residues" evidence="1">
    <location>
        <begin position="146"/>
        <end position="155"/>
    </location>
</feature>
<feature type="compositionally biased region" description="Low complexity" evidence="1">
    <location>
        <begin position="551"/>
        <end position="572"/>
    </location>
</feature>
<feature type="region of interest" description="Disordered" evidence="1">
    <location>
        <begin position="242"/>
        <end position="360"/>
    </location>
</feature>
<dbReference type="AlphaFoldDB" id="A0A2V1DME8"/>
<dbReference type="Pfam" id="PF10384">
    <property type="entry name" value="Scm3"/>
    <property type="match status" value="1"/>
</dbReference>
<feature type="compositionally biased region" description="Low complexity" evidence="1">
    <location>
        <begin position="317"/>
        <end position="332"/>
    </location>
</feature>
<evidence type="ECO:0000313" key="2">
    <source>
        <dbReference type="EMBL" id="PVH99208.1"/>
    </source>
</evidence>
<dbReference type="OrthoDB" id="2420608at2759"/>
<feature type="region of interest" description="Disordered" evidence="1">
    <location>
        <begin position="635"/>
        <end position="777"/>
    </location>
</feature>
<feature type="compositionally biased region" description="Polar residues" evidence="1">
    <location>
        <begin position="347"/>
        <end position="357"/>
    </location>
</feature>
<feature type="compositionally biased region" description="Polar residues" evidence="1">
    <location>
        <begin position="164"/>
        <end position="181"/>
    </location>
</feature>
<dbReference type="GO" id="GO:0005634">
    <property type="term" value="C:nucleus"/>
    <property type="evidence" value="ECO:0007669"/>
    <property type="project" value="InterPro"/>
</dbReference>
<feature type="compositionally biased region" description="Basic and acidic residues" evidence="1">
    <location>
        <begin position="399"/>
        <end position="416"/>
    </location>
</feature>
<feature type="compositionally biased region" description="Low complexity" evidence="1">
    <location>
        <begin position="667"/>
        <end position="698"/>
    </location>
</feature>
<feature type="compositionally biased region" description="Acidic residues" evidence="1">
    <location>
        <begin position="103"/>
        <end position="114"/>
    </location>
</feature>
<sequence>MEPPAKRLRIMQSVEVDESNPEYIAAKARANAKLKNKFESIFAKYQVMPEAMTDEIDIRTGEIVVDRGHLRRLDKEYRRRRKPGQAQGLLDDLIADQLADQLEDDDDEEEEDTRDELAPSQSPEPREQKQGYGNDSTAQFILPAPNISTPGQQVHQVDIPPTTGPATFSAPENNPFSSSAFAHPTTDWTQFLQFPQTPAGQQARNSLMAQINHAVQQAVTPIISSIMFSTAGALPQNTPVMPAPVESATSNQDTPAVRSPAVSEVPLPALSSPVPDKPRFPRRVARAVYITRAGRRGPPQSAAGKDKDTDSQTGVANTNLVNKSLSNLSSPLIPQRESPAESYHLPTPSSIGQNQSTLEERREEAILQSLDDIIASGGHFDEDERDLLSIADGEHTVADLEKQTPADETTIEHEPPKLPTIEPAKDPTKEPTQEPQEDILPSIETETHEPQSEPRIPTPIMANQPTSVPKPDPPTPALPTLKSKTSSSTLRKPRPKPPKFQLDSDSDPNELNPSGDGPLTSKRKRKQPPSCTPPVYTRQPRRRGRPRKSTDTQTTPQQDIPSNPNPQPNTSSDSEKEKRNQNELATTPVKHPITIKRESLTPPYLPPSSSSTHRIIPTIEPTLADAFLRTSSITTTPLSTSQQKHTRHHGPATLSSPICRPRPPSPSCDDASSANTTTTTAVDVTTPAPAPTTNANTETAKKEADHSKLSRSAFLRKVKQAWAKEGRRKSGAGAGGSVFGVMAASSCRKVIRGRNDDGGGQREREEEGEDSEDELAV</sequence>
<evidence type="ECO:0000256" key="1">
    <source>
        <dbReference type="SAM" id="MobiDB-lite"/>
    </source>
</evidence>
<organism evidence="2 3">
    <name type="scientific">Periconia macrospinosa</name>
    <dbReference type="NCBI Taxonomy" id="97972"/>
    <lineage>
        <taxon>Eukaryota</taxon>
        <taxon>Fungi</taxon>
        <taxon>Dikarya</taxon>
        <taxon>Ascomycota</taxon>
        <taxon>Pezizomycotina</taxon>
        <taxon>Dothideomycetes</taxon>
        <taxon>Pleosporomycetidae</taxon>
        <taxon>Pleosporales</taxon>
        <taxon>Massarineae</taxon>
        <taxon>Periconiaceae</taxon>
        <taxon>Periconia</taxon>
    </lineage>
</organism>
<feature type="compositionally biased region" description="Basic and acidic residues" evidence="1">
    <location>
        <begin position="699"/>
        <end position="708"/>
    </location>
</feature>
<feature type="compositionally biased region" description="Low complexity" evidence="1">
    <location>
        <begin position="478"/>
        <end position="490"/>
    </location>
</feature>
<dbReference type="STRING" id="97972.A0A2V1DME8"/>
<dbReference type="InterPro" id="IPR009072">
    <property type="entry name" value="Histone-fold"/>
</dbReference>
<protein>
    <submittedName>
        <fullName evidence="2">Uncharacterized protein</fullName>
    </submittedName>
</protein>
<evidence type="ECO:0000313" key="3">
    <source>
        <dbReference type="Proteomes" id="UP000244855"/>
    </source>
</evidence>
<dbReference type="Gene3D" id="1.10.20.10">
    <property type="entry name" value="Histone, subunit A"/>
    <property type="match status" value="1"/>
</dbReference>
<feature type="region of interest" description="Disordered" evidence="1">
    <location>
        <begin position="399"/>
        <end position="614"/>
    </location>
</feature>
<feature type="compositionally biased region" description="Basic and acidic residues" evidence="1">
    <location>
        <begin position="753"/>
        <end position="765"/>
    </location>
</feature>
<dbReference type="Proteomes" id="UP000244855">
    <property type="component" value="Unassembled WGS sequence"/>
</dbReference>
<feature type="compositionally biased region" description="Pro residues" evidence="1">
    <location>
        <begin position="468"/>
        <end position="477"/>
    </location>
</feature>
<feature type="compositionally biased region" description="Basic and acidic residues" evidence="1">
    <location>
        <begin position="423"/>
        <end position="432"/>
    </location>
</feature>
<dbReference type="GO" id="GO:0046982">
    <property type="term" value="F:protein heterodimerization activity"/>
    <property type="evidence" value="ECO:0007669"/>
    <property type="project" value="InterPro"/>
</dbReference>
<dbReference type="GO" id="GO:0042393">
    <property type="term" value="F:histone binding"/>
    <property type="evidence" value="ECO:0007669"/>
    <property type="project" value="InterPro"/>
</dbReference>
<reference evidence="2 3" key="1">
    <citation type="journal article" date="2018" name="Sci. Rep.">
        <title>Comparative genomics provides insights into the lifestyle and reveals functional heterogeneity of dark septate endophytic fungi.</title>
        <authorList>
            <person name="Knapp D.G."/>
            <person name="Nemeth J.B."/>
            <person name="Barry K."/>
            <person name="Hainaut M."/>
            <person name="Henrissat B."/>
            <person name="Johnson J."/>
            <person name="Kuo A."/>
            <person name="Lim J.H.P."/>
            <person name="Lipzen A."/>
            <person name="Nolan M."/>
            <person name="Ohm R.A."/>
            <person name="Tamas L."/>
            <person name="Grigoriev I.V."/>
            <person name="Spatafora J.W."/>
            <person name="Nagy L.G."/>
            <person name="Kovacs G.M."/>
        </authorList>
    </citation>
    <scope>NUCLEOTIDE SEQUENCE [LARGE SCALE GENOMIC DNA]</scope>
    <source>
        <strain evidence="2 3">DSE2036</strain>
    </source>
</reference>
<gene>
    <name evidence="2" type="ORF">DM02DRAFT_672864</name>
</gene>
<dbReference type="EMBL" id="KZ805397">
    <property type="protein sequence ID" value="PVH99208.1"/>
    <property type="molecule type" value="Genomic_DNA"/>
</dbReference>
<feature type="compositionally biased region" description="Acidic residues" evidence="1">
    <location>
        <begin position="766"/>
        <end position="777"/>
    </location>
</feature>